<dbReference type="EMBL" id="CP030032">
    <property type="protein sequence ID" value="AWV89975.1"/>
    <property type="molecule type" value="Genomic_DNA"/>
</dbReference>
<dbReference type="OrthoDB" id="5511471at2"/>
<keyword evidence="2" id="KW-1185">Reference proteome</keyword>
<reference evidence="1 2" key="1">
    <citation type="submission" date="2018-06" db="EMBL/GenBank/DDBJ databases">
        <title>Lujinxingia sediminis gen. nov. sp. nov., a new facultative anaerobic member of the class Deltaproteobacteria, and proposal of Lujinxingaceae fam. nov.</title>
        <authorList>
            <person name="Guo L.-Y."/>
            <person name="Li C.-M."/>
            <person name="Wang S."/>
            <person name="Du Z.-J."/>
        </authorList>
    </citation>
    <scope>NUCLEOTIDE SEQUENCE [LARGE SCALE GENOMIC DNA]</scope>
    <source>
        <strain evidence="1 2">FA350</strain>
    </source>
</reference>
<proteinExistence type="predicted"/>
<dbReference type="AlphaFoldDB" id="A0A2Z4FMD1"/>
<dbReference type="PROSITE" id="PS51257">
    <property type="entry name" value="PROKAR_LIPOPROTEIN"/>
    <property type="match status" value="1"/>
</dbReference>
<organism evidence="1 2">
    <name type="scientific">Bradymonas sediminis</name>
    <dbReference type="NCBI Taxonomy" id="1548548"/>
    <lineage>
        <taxon>Bacteria</taxon>
        <taxon>Deltaproteobacteria</taxon>
        <taxon>Bradymonadales</taxon>
        <taxon>Bradymonadaceae</taxon>
        <taxon>Bradymonas</taxon>
    </lineage>
</organism>
<evidence type="ECO:0000313" key="1">
    <source>
        <dbReference type="EMBL" id="AWV89975.1"/>
    </source>
</evidence>
<dbReference type="KEGG" id="bsed:DN745_11760"/>
<dbReference type="Pfam" id="PF16138">
    <property type="entry name" value="DUF4846"/>
    <property type="match status" value="1"/>
</dbReference>
<gene>
    <name evidence="1" type="ORF">DN745_11760</name>
</gene>
<evidence type="ECO:0000313" key="2">
    <source>
        <dbReference type="Proteomes" id="UP000249799"/>
    </source>
</evidence>
<protein>
    <submittedName>
        <fullName evidence="1">Uncharacterized protein</fullName>
    </submittedName>
</protein>
<dbReference type="RefSeq" id="WP_111335083.1">
    <property type="nucleotide sequence ID" value="NZ_CP030032.1"/>
</dbReference>
<accession>A0A2Z4FMD1</accession>
<dbReference type="Proteomes" id="UP000249799">
    <property type="component" value="Chromosome"/>
</dbReference>
<name>A0A2Z4FMD1_9DELT</name>
<dbReference type="InterPro" id="IPR032315">
    <property type="entry name" value="DUF4846"/>
</dbReference>
<sequence length="341" mass="37712">MSFRPAYLIAPLALVALTSAAFACFAQETVVETTEHHHIVAPETVTIGTQAQAVEPARRPEKEVVAPVTVHTAALTDTYAWLAGEEFAGQEFTPMDARFAPPEGYTRVEVAEGTFAAFLRGLPLLTDRRTVHSYSGERLRSPSAAIVAMDVGARNLQQCADTAIRLHAEYLWSSDQRDQLAYHFTSGDETRWGDWKNGERFRIAGSKVKRVRSAKPNGSRAEFRRWLDTVFMYAGTRSLRLDSKSVQPRAIEAGDFFVAPGSPGHAVIVLDVAENAQGQRIGLVGQGFMPAQELHVIRSRGPQVIDQVWFVLPDEGQQIDTPSWDAFSSDQLRRFTTDAPK</sequence>